<name>A0ABM1TJA8_LIMPO</name>
<organism evidence="2 5">
    <name type="scientific">Limulus polyphemus</name>
    <name type="common">Atlantic horseshoe crab</name>
    <dbReference type="NCBI Taxonomy" id="6850"/>
    <lineage>
        <taxon>Eukaryota</taxon>
        <taxon>Metazoa</taxon>
        <taxon>Ecdysozoa</taxon>
        <taxon>Arthropoda</taxon>
        <taxon>Chelicerata</taxon>
        <taxon>Merostomata</taxon>
        <taxon>Xiphosura</taxon>
        <taxon>Limulidae</taxon>
        <taxon>Limulus</taxon>
    </lineage>
</organism>
<evidence type="ECO:0000313" key="2">
    <source>
        <dbReference type="Proteomes" id="UP000694941"/>
    </source>
</evidence>
<proteinExistence type="predicted"/>
<gene>
    <name evidence="3 4 5 6" type="primary">LOC106471643</name>
</gene>
<feature type="compositionally biased region" description="Basic and acidic residues" evidence="1">
    <location>
        <begin position="159"/>
        <end position="168"/>
    </location>
</feature>
<evidence type="ECO:0000313" key="5">
    <source>
        <dbReference type="RefSeq" id="XP_022255964.1"/>
    </source>
</evidence>
<dbReference type="PANTHER" id="PTHR31336">
    <property type="entry name" value="LIN37 HOMOLOG"/>
    <property type="match status" value="1"/>
</dbReference>
<dbReference type="RefSeq" id="XP_022255964.1">
    <property type="nucleotide sequence ID" value="XM_022400256.1"/>
</dbReference>
<dbReference type="RefSeq" id="XP_013787711.1">
    <property type="nucleotide sequence ID" value="XM_013932257.2"/>
</dbReference>
<dbReference type="RefSeq" id="XP_022255963.1">
    <property type="nucleotide sequence ID" value="XM_022400255.1"/>
</dbReference>
<accession>A0ABM1TJA8</accession>
<dbReference type="Proteomes" id="UP000694941">
    <property type="component" value="Unplaced"/>
</dbReference>
<evidence type="ECO:0000313" key="4">
    <source>
        <dbReference type="RefSeq" id="XP_022255963.1"/>
    </source>
</evidence>
<dbReference type="InterPro" id="IPR028226">
    <property type="entry name" value="LIN37"/>
</dbReference>
<evidence type="ECO:0000313" key="3">
    <source>
        <dbReference type="RefSeq" id="XP_013787711.1"/>
    </source>
</evidence>
<dbReference type="PANTHER" id="PTHR31336:SF3">
    <property type="entry name" value="PROTEIN LIN-37 HOMOLOG"/>
    <property type="match status" value="1"/>
</dbReference>
<keyword evidence="2" id="KW-1185">Reference proteome</keyword>
<feature type="region of interest" description="Disordered" evidence="1">
    <location>
        <begin position="1"/>
        <end position="80"/>
    </location>
</feature>
<sequence length="251" mass="28525">MSSVKVKQEKTAPELLHARSNLGGVLQNLMDKTDESPSSSDEEDRKPLDIKQPSPVSSPAKRTTTRSQRKRKRKDDTSTKNANSYVMKLYDRSVDLALFKDCTSLYPVCRAWICNQPQNYNVDGGSRSPSPQHPPQEDDATGNEKSDNVYSLPPPKPPQTKDGKERRIPSPLPQEKQDLIISSDDTAPSKDCLMGMHMARWRTIRQRWRETGMKNEERYRESGDTLKAMFERSLGKEDGALQEQWDTVITT</sequence>
<reference evidence="3 4" key="1">
    <citation type="submission" date="2025-05" db="UniProtKB">
        <authorList>
            <consortium name="RefSeq"/>
        </authorList>
    </citation>
    <scope>IDENTIFICATION</scope>
    <source>
        <tissue evidence="3 4">Muscle</tissue>
    </source>
</reference>
<dbReference type="RefSeq" id="XP_022255965.1">
    <property type="nucleotide sequence ID" value="XM_022400257.1"/>
</dbReference>
<protein>
    <submittedName>
        <fullName evidence="3 4">Protein lin-37 homolog</fullName>
    </submittedName>
</protein>
<evidence type="ECO:0000313" key="6">
    <source>
        <dbReference type="RefSeq" id="XP_022255965.1"/>
    </source>
</evidence>
<feature type="compositionally biased region" description="Basic and acidic residues" evidence="1">
    <location>
        <begin position="1"/>
        <end position="12"/>
    </location>
</feature>
<evidence type="ECO:0000256" key="1">
    <source>
        <dbReference type="SAM" id="MobiDB-lite"/>
    </source>
</evidence>
<feature type="compositionally biased region" description="Basic residues" evidence="1">
    <location>
        <begin position="63"/>
        <end position="73"/>
    </location>
</feature>
<feature type="region of interest" description="Disordered" evidence="1">
    <location>
        <begin position="123"/>
        <end position="191"/>
    </location>
</feature>
<dbReference type="GeneID" id="106471643"/>
<dbReference type="Pfam" id="PF15306">
    <property type="entry name" value="LIN37"/>
    <property type="match status" value="1"/>
</dbReference>